<keyword evidence="2" id="KW-0143">Chaperone</keyword>
<feature type="domain" description="J" evidence="4">
    <location>
        <begin position="33"/>
        <end position="105"/>
    </location>
</feature>
<evidence type="ECO:0000313" key="6">
    <source>
        <dbReference type="Proteomes" id="UP001501153"/>
    </source>
</evidence>
<dbReference type="SUPFAM" id="SSF46565">
    <property type="entry name" value="Chaperone J-domain"/>
    <property type="match status" value="1"/>
</dbReference>
<name>A0ABP8IRL9_9BACT</name>
<organism evidence="5 6">
    <name type="scientific">Hymenobacter saemangeumensis</name>
    <dbReference type="NCBI Taxonomy" id="1084522"/>
    <lineage>
        <taxon>Bacteria</taxon>
        <taxon>Pseudomonadati</taxon>
        <taxon>Bacteroidota</taxon>
        <taxon>Cytophagia</taxon>
        <taxon>Cytophagales</taxon>
        <taxon>Hymenobacteraceae</taxon>
        <taxon>Hymenobacter</taxon>
    </lineage>
</organism>
<dbReference type="PROSITE" id="PS50076">
    <property type="entry name" value="DNAJ_2"/>
    <property type="match status" value="1"/>
</dbReference>
<dbReference type="Pfam" id="PF07743">
    <property type="entry name" value="HSCB_C"/>
    <property type="match status" value="1"/>
</dbReference>
<protein>
    <submittedName>
        <fullName evidence="5">Fe-S protein assembly co-chaperone HscB</fullName>
    </submittedName>
</protein>
<comment type="similarity">
    <text evidence="1">Belongs to the HscB family.</text>
</comment>
<dbReference type="InterPro" id="IPR004640">
    <property type="entry name" value="HscB"/>
</dbReference>
<dbReference type="InterPro" id="IPR036386">
    <property type="entry name" value="HscB_C_sf"/>
</dbReference>
<accession>A0ABP8IRL9</accession>
<dbReference type="SUPFAM" id="SSF47144">
    <property type="entry name" value="HSC20 (HSCB), C-terminal oligomerisation domain"/>
    <property type="match status" value="1"/>
</dbReference>
<dbReference type="InterPro" id="IPR036869">
    <property type="entry name" value="J_dom_sf"/>
</dbReference>
<dbReference type="InterPro" id="IPR009073">
    <property type="entry name" value="HscB_oligo_C"/>
</dbReference>
<dbReference type="CDD" id="cd06257">
    <property type="entry name" value="DnaJ"/>
    <property type="match status" value="1"/>
</dbReference>
<sequence length="208" mass="23644">MKRFASIQSFGLADHVGFTLRSTARKYPSTMTNYFEFYGLPESFVLDEAALKRQYYAKSRETHPDFHATSSSENQAEMLRQATLNTDAYRTLSDSDRRMAYILAQHGLLEEGKQEQLPPDFLMDMMELNEQLMELEMEPDAAAQAKVADEASAISQTLDAGIAPLLAGYAELPTDHRPAALQQIRTYYLKKRYLLRIQQQLATFAARS</sequence>
<evidence type="ECO:0000259" key="4">
    <source>
        <dbReference type="PROSITE" id="PS50076"/>
    </source>
</evidence>
<evidence type="ECO:0000256" key="1">
    <source>
        <dbReference type="ARBA" id="ARBA00010476"/>
    </source>
</evidence>
<proteinExistence type="inferred from homology"/>
<evidence type="ECO:0000256" key="3">
    <source>
        <dbReference type="ARBA" id="ARBA00025596"/>
    </source>
</evidence>
<dbReference type="SMART" id="SM00271">
    <property type="entry name" value="DnaJ"/>
    <property type="match status" value="1"/>
</dbReference>
<evidence type="ECO:0000256" key="2">
    <source>
        <dbReference type="ARBA" id="ARBA00023186"/>
    </source>
</evidence>
<evidence type="ECO:0000313" key="5">
    <source>
        <dbReference type="EMBL" id="GAA4368973.1"/>
    </source>
</evidence>
<dbReference type="Gene3D" id="1.20.1280.20">
    <property type="entry name" value="HscB, C-terminal domain"/>
    <property type="match status" value="1"/>
</dbReference>
<dbReference type="Proteomes" id="UP001501153">
    <property type="component" value="Unassembled WGS sequence"/>
</dbReference>
<dbReference type="EMBL" id="BAABGZ010000080">
    <property type="protein sequence ID" value="GAA4368973.1"/>
    <property type="molecule type" value="Genomic_DNA"/>
</dbReference>
<keyword evidence="6" id="KW-1185">Reference proteome</keyword>
<comment type="caution">
    <text evidence="5">The sequence shown here is derived from an EMBL/GenBank/DDBJ whole genome shotgun (WGS) entry which is preliminary data.</text>
</comment>
<dbReference type="Gene3D" id="1.10.287.110">
    <property type="entry name" value="DnaJ domain"/>
    <property type="match status" value="1"/>
</dbReference>
<reference evidence="6" key="1">
    <citation type="journal article" date="2019" name="Int. J. Syst. Evol. Microbiol.">
        <title>The Global Catalogue of Microorganisms (GCM) 10K type strain sequencing project: providing services to taxonomists for standard genome sequencing and annotation.</title>
        <authorList>
            <consortium name="The Broad Institute Genomics Platform"/>
            <consortium name="The Broad Institute Genome Sequencing Center for Infectious Disease"/>
            <person name="Wu L."/>
            <person name="Ma J."/>
        </authorList>
    </citation>
    <scope>NUCLEOTIDE SEQUENCE [LARGE SCALE GENOMIC DNA]</scope>
    <source>
        <strain evidence="6">JCM 17923</strain>
    </source>
</reference>
<comment type="function">
    <text evidence="3">Co-chaperone involved in the maturation of iron-sulfur cluster-containing proteins. Seems to help targeting proteins to be folded toward HscA.</text>
</comment>
<dbReference type="PANTHER" id="PTHR14021">
    <property type="entry name" value="IRON-SULFUR CLUSTER CO-CHAPERONE PROTEIN HSCB"/>
    <property type="match status" value="1"/>
</dbReference>
<dbReference type="PANTHER" id="PTHR14021:SF15">
    <property type="entry name" value="IRON-SULFUR CLUSTER CO-CHAPERONE PROTEIN HSCB"/>
    <property type="match status" value="1"/>
</dbReference>
<gene>
    <name evidence="5" type="primary">hscB</name>
    <name evidence="5" type="ORF">GCM10023185_42190</name>
</gene>
<dbReference type="InterPro" id="IPR001623">
    <property type="entry name" value="DnaJ_domain"/>
</dbReference>